<keyword evidence="2" id="KW-1185">Reference proteome</keyword>
<name>A0ACB7WYE7_9ERIC</name>
<gene>
    <name evidence="1" type="ORF">Vadar_004666</name>
</gene>
<proteinExistence type="predicted"/>
<comment type="caution">
    <text evidence="1">The sequence shown here is derived from an EMBL/GenBank/DDBJ whole genome shotgun (WGS) entry which is preliminary data.</text>
</comment>
<sequence>MIVNCGGIAAVFTTWRRSPPTRILCLASHLNTDQLRAQLDQLHSEAQQARTKASNARLRLMRLSEAAENLRRQAAISIQTGRENDARELLFQKKKVMQALNKSKARITLFDELSSKLNQAISVKETQLIENVASDVDIGSKDSSGTVRIVSPKDEDTRNQNEVADPDFNTMQYSEDQLLQVDTEGTADQLIGNSVDDLMGSLSSDIRNEVDIIYSLEGISSYEDFVERLDQQLNRIETELVMVLKVSTLVLEKNEKPKTSRVQQTEELLEGIRNIRERISSIVQKEVGIR</sequence>
<organism evidence="1 2">
    <name type="scientific">Vaccinium darrowii</name>
    <dbReference type="NCBI Taxonomy" id="229202"/>
    <lineage>
        <taxon>Eukaryota</taxon>
        <taxon>Viridiplantae</taxon>
        <taxon>Streptophyta</taxon>
        <taxon>Embryophyta</taxon>
        <taxon>Tracheophyta</taxon>
        <taxon>Spermatophyta</taxon>
        <taxon>Magnoliopsida</taxon>
        <taxon>eudicotyledons</taxon>
        <taxon>Gunneridae</taxon>
        <taxon>Pentapetalae</taxon>
        <taxon>asterids</taxon>
        <taxon>Ericales</taxon>
        <taxon>Ericaceae</taxon>
        <taxon>Vaccinioideae</taxon>
        <taxon>Vaccinieae</taxon>
        <taxon>Vaccinium</taxon>
    </lineage>
</organism>
<accession>A0ACB7WYE7</accession>
<protein>
    <submittedName>
        <fullName evidence="1">Uncharacterized protein</fullName>
    </submittedName>
</protein>
<dbReference type="EMBL" id="CM037152">
    <property type="protein sequence ID" value="KAH7833265.1"/>
    <property type="molecule type" value="Genomic_DNA"/>
</dbReference>
<reference evidence="1 2" key="1">
    <citation type="journal article" date="2021" name="Hortic Res">
        <title>High-quality reference genome and annotation aids understanding of berry development for evergreen blueberry (Vaccinium darrowii).</title>
        <authorList>
            <person name="Yu J."/>
            <person name="Hulse-Kemp A.M."/>
            <person name="Babiker E."/>
            <person name="Staton M."/>
        </authorList>
    </citation>
    <scope>NUCLEOTIDE SEQUENCE [LARGE SCALE GENOMIC DNA]</scope>
    <source>
        <strain evidence="2">cv. NJ 8807/NJ 8810</strain>
        <tissue evidence="1">Young leaf</tissue>
    </source>
</reference>
<evidence type="ECO:0000313" key="2">
    <source>
        <dbReference type="Proteomes" id="UP000828048"/>
    </source>
</evidence>
<evidence type="ECO:0000313" key="1">
    <source>
        <dbReference type="EMBL" id="KAH7833265.1"/>
    </source>
</evidence>
<dbReference type="Proteomes" id="UP000828048">
    <property type="component" value="Chromosome 2"/>
</dbReference>